<keyword evidence="3" id="KW-0677">Repeat</keyword>
<keyword evidence="2" id="KW-0433">Leucine-rich repeat</keyword>
<gene>
    <name evidence="8" type="ORF">LUZ62_022417</name>
</gene>
<dbReference type="PRINTS" id="PR00364">
    <property type="entry name" value="DISEASERSIST"/>
</dbReference>
<dbReference type="GO" id="GO:0043531">
    <property type="term" value="F:ADP binding"/>
    <property type="evidence" value="ECO:0007669"/>
    <property type="project" value="InterPro"/>
</dbReference>
<dbReference type="InterPro" id="IPR041118">
    <property type="entry name" value="Rx_N"/>
</dbReference>
<dbReference type="Pfam" id="PF00931">
    <property type="entry name" value="NB-ARC"/>
    <property type="match status" value="1"/>
</dbReference>
<dbReference type="PANTHER" id="PTHR19338">
    <property type="entry name" value="TRANSLOCASE OF INNER MITOCHONDRIAL MEMBRANE 13 HOMOLOG"/>
    <property type="match status" value="1"/>
</dbReference>
<keyword evidence="5" id="KW-0611">Plant defense</keyword>
<dbReference type="Gene3D" id="1.20.5.4130">
    <property type="match status" value="1"/>
</dbReference>
<keyword evidence="9" id="KW-1185">Reference proteome</keyword>
<dbReference type="Gene3D" id="3.40.50.300">
    <property type="entry name" value="P-loop containing nucleotide triphosphate hydrolases"/>
    <property type="match status" value="1"/>
</dbReference>
<dbReference type="SUPFAM" id="SSF52540">
    <property type="entry name" value="P-loop containing nucleoside triphosphate hydrolases"/>
    <property type="match status" value="1"/>
</dbReference>
<evidence type="ECO:0000259" key="6">
    <source>
        <dbReference type="Pfam" id="PF00931"/>
    </source>
</evidence>
<feature type="domain" description="NB-ARC" evidence="6">
    <location>
        <begin position="188"/>
        <end position="320"/>
    </location>
</feature>
<evidence type="ECO:0000259" key="7">
    <source>
        <dbReference type="Pfam" id="PF18052"/>
    </source>
</evidence>
<dbReference type="AlphaFoldDB" id="A0AAV8H236"/>
<accession>A0AAV8H236</accession>
<evidence type="ECO:0000256" key="5">
    <source>
        <dbReference type="ARBA" id="ARBA00022821"/>
    </source>
</evidence>
<dbReference type="Pfam" id="PF18052">
    <property type="entry name" value="Rx_N"/>
    <property type="match status" value="1"/>
</dbReference>
<name>A0AAV8H236_9POAL</name>
<dbReference type="GO" id="GO:0006952">
    <property type="term" value="P:defense response"/>
    <property type="evidence" value="ECO:0007669"/>
    <property type="project" value="UniProtKB-KW"/>
</dbReference>
<dbReference type="EMBL" id="JAMFTS010000001">
    <property type="protein sequence ID" value="KAJ4809851.1"/>
    <property type="molecule type" value="Genomic_DNA"/>
</dbReference>
<dbReference type="InterPro" id="IPR002182">
    <property type="entry name" value="NB-ARC"/>
</dbReference>
<keyword evidence="4" id="KW-0547">Nucleotide-binding</keyword>
<sequence length="350" mass="38987">MAEYLVVGVLQKITTLVGGEVLKTISSTLIGKISAISEVESSIGHIENEFKVIQAVIGKANKCLSNDPTYLAWLDGVRDVALKIEDTIDEYAYLLGQAAVNENYSNKLTGFPRCCTGYVKKFKAWDKIATTIKQLEAELEILKSRSDRYGIALAHGEENSSSNSITNQHMINYSYFNDDDEIVGNVEEVEALTEWLTNDRRESTVISIFGMGGVGKTTIAHSLYKKQEAARNFQCYAWVSVSANYVIEDLLKRIIKQVLSQKERGVSPGIDSMDLRELVNKLKSELRDKKYLIILDDVWQSGTIQLCHAFPKNDQGSRLLEARSLVETEMNKNGNGSTINLVGNSVTTLR</sequence>
<feature type="domain" description="Disease resistance N-terminal" evidence="7">
    <location>
        <begin position="20"/>
        <end position="99"/>
    </location>
</feature>
<evidence type="ECO:0000256" key="2">
    <source>
        <dbReference type="ARBA" id="ARBA00022614"/>
    </source>
</evidence>
<proteinExistence type="inferred from homology"/>
<comment type="caution">
    <text evidence="8">The sequence shown here is derived from an EMBL/GenBank/DDBJ whole genome shotgun (WGS) entry which is preliminary data.</text>
</comment>
<evidence type="ECO:0000256" key="1">
    <source>
        <dbReference type="ARBA" id="ARBA00008894"/>
    </source>
</evidence>
<dbReference type="InterPro" id="IPR027417">
    <property type="entry name" value="P-loop_NTPase"/>
</dbReference>
<dbReference type="PANTHER" id="PTHR19338:SF55">
    <property type="entry name" value="OS03G0422900 PROTEIN"/>
    <property type="match status" value="1"/>
</dbReference>
<organism evidence="8 9">
    <name type="scientific">Rhynchospora pubera</name>
    <dbReference type="NCBI Taxonomy" id="906938"/>
    <lineage>
        <taxon>Eukaryota</taxon>
        <taxon>Viridiplantae</taxon>
        <taxon>Streptophyta</taxon>
        <taxon>Embryophyta</taxon>
        <taxon>Tracheophyta</taxon>
        <taxon>Spermatophyta</taxon>
        <taxon>Magnoliopsida</taxon>
        <taxon>Liliopsida</taxon>
        <taxon>Poales</taxon>
        <taxon>Cyperaceae</taxon>
        <taxon>Cyperoideae</taxon>
        <taxon>Rhynchosporeae</taxon>
        <taxon>Rhynchospora</taxon>
    </lineage>
</organism>
<evidence type="ECO:0000313" key="8">
    <source>
        <dbReference type="EMBL" id="KAJ4809851.1"/>
    </source>
</evidence>
<evidence type="ECO:0000256" key="4">
    <source>
        <dbReference type="ARBA" id="ARBA00022741"/>
    </source>
</evidence>
<protein>
    <submittedName>
        <fullName evidence="8">Disease resistance protein RPM1</fullName>
    </submittedName>
</protein>
<evidence type="ECO:0000313" key="9">
    <source>
        <dbReference type="Proteomes" id="UP001140206"/>
    </source>
</evidence>
<dbReference type="FunFam" id="3.40.50.300:FF:001091">
    <property type="entry name" value="Probable disease resistance protein At1g61300"/>
    <property type="match status" value="1"/>
</dbReference>
<reference evidence="8" key="1">
    <citation type="submission" date="2022-08" db="EMBL/GenBank/DDBJ databases">
        <authorList>
            <person name="Marques A."/>
        </authorList>
    </citation>
    <scope>NUCLEOTIDE SEQUENCE</scope>
    <source>
        <strain evidence="8">RhyPub2mFocal</strain>
        <tissue evidence="8">Leaves</tissue>
    </source>
</reference>
<evidence type="ECO:0000256" key="3">
    <source>
        <dbReference type="ARBA" id="ARBA00022737"/>
    </source>
</evidence>
<comment type="similarity">
    <text evidence="1">Belongs to the disease resistance NB-LRR family.</text>
</comment>
<dbReference type="Proteomes" id="UP001140206">
    <property type="component" value="Chromosome 1"/>
</dbReference>